<evidence type="ECO:0000259" key="2">
    <source>
        <dbReference type="Pfam" id="PF01648"/>
    </source>
</evidence>
<dbReference type="InterPro" id="IPR008278">
    <property type="entry name" value="4-PPantetheinyl_Trfase_dom"/>
</dbReference>
<keyword evidence="4" id="KW-1185">Reference proteome</keyword>
<protein>
    <recommendedName>
        <fullName evidence="2">4'-phosphopantetheinyl transferase domain-containing protein</fullName>
    </recommendedName>
</protein>
<dbReference type="STRING" id="1562970.ING2E5B_0049"/>
<name>A0A098BYW3_9BACT</name>
<sequence length="213" mass="25085">MLIRKDYFDNGSLMGIWKMDESIDELLKLFPPSIRSEADNYINSIGSKRRVIEWLSTRIMLFELLGEIKIIQNHEDGKPYLADNSYHISISHTKDHAAILLNKVYPVGIDIEIKSDRVEKLAYKFISENEYIDPEKKILHQLLHWSAKECMFKLINAQGIDFKKHLFIHKFTPSQNGIITATEYRTKETRTYNLHYEIHPEYVLTWVVDTLKN</sequence>
<evidence type="ECO:0000256" key="1">
    <source>
        <dbReference type="ARBA" id="ARBA00022679"/>
    </source>
</evidence>
<dbReference type="Gene3D" id="3.90.470.20">
    <property type="entry name" value="4'-phosphopantetheinyl transferase domain"/>
    <property type="match status" value="2"/>
</dbReference>
<dbReference type="KEGG" id="pbt:ING2E5B_0049"/>
<dbReference type="Pfam" id="PF01648">
    <property type="entry name" value="ACPS"/>
    <property type="match status" value="1"/>
</dbReference>
<dbReference type="GO" id="GO:0000287">
    <property type="term" value="F:magnesium ion binding"/>
    <property type="evidence" value="ECO:0007669"/>
    <property type="project" value="InterPro"/>
</dbReference>
<organism evidence="3 4">
    <name type="scientific">Fermentimonas caenicola</name>
    <dbReference type="NCBI Taxonomy" id="1562970"/>
    <lineage>
        <taxon>Bacteria</taxon>
        <taxon>Pseudomonadati</taxon>
        <taxon>Bacteroidota</taxon>
        <taxon>Bacteroidia</taxon>
        <taxon>Bacteroidales</taxon>
        <taxon>Dysgonomonadaceae</taxon>
        <taxon>Fermentimonas</taxon>
    </lineage>
</organism>
<reference evidence="3 4" key="1">
    <citation type="submission" date="2014-08" db="EMBL/GenBank/DDBJ databases">
        <authorList>
            <person name="Wibberg D."/>
        </authorList>
    </citation>
    <scope>NUCLEOTIDE SEQUENCE [LARGE SCALE GENOMIC DNA]</scope>
    <source>
        <strain evidence="4">ING2-E5B</strain>
    </source>
</reference>
<dbReference type="InterPro" id="IPR037143">
    <property type="entry name" value="4-PPantetheinyl_Trfase_dom_sf"/>
</dbReference>
<dbReference type="HOGENOM" id="CLU_104083_3_0_10"/>
<dbReference type="SUPFAM" id="SSF56214">
    <property type="entry name" value="4'-phosphopantetheinyl transferase"/>
    <property type="match status" value="2"/>
</dbReference>
<feature type="domain" description="4'-phosphopantetheinyl transferase" evidence="2">
    <location>
        <begin position="106"/>
        <end position="205"/>
    </location>
</feature>
<proteinExistence type="predicted"/>
<dbReference type="AlphaFoldDB" id="A0A098BYW3"/>
<accession>A0A098BYW3</accession>
<gene>
    <name evidence="3" type="ORF">ING2E5B_0049</name>
</gene>
<dbReference type="Proteomes" id="UP000032417">
    <property type="component" value="Chromosome 1"/>
</dbReference>
<keyword evidence="1" id="KW-0808">Transferase</keyword>
<dbReference type="GO" id="GO:0008897">
    <property type="term" value="F:holo-[acyl-carrier-protein] synthase activity"/>
    <property type="evidence" value="ECO:0007669"/>
    <property type="project" value="InterPro"/>
</dbReference>
<dbReference type="EMBL" id="LN515532">
    <property type="protein sequence ID" value="CEA14679.1"/>
    <property type="molecule type" value="Genomic_DNA"/>
</dbReference>
<evidence type="ECO:0000313" key="3">
    <source>
        <dbReference type="EMBL" id="CEA14679.1"/>
    </source>
</evidence>
<dbReference type="OrthoDB" id="1190494at2"/>
<evidence type="ECO:0000313" key="4">
    <source>
        <dbReference type="Proteomes" id="UP000032417"/>
    </source>
</evidence>